<dbReference type="GO" id="GO:0097681">
    <property type="term" value="P:double-strand break repair via alternative nonhomologous end joining"/>
    <property type="evidence" value="ECO:0007669"/>
    <property type="project" value="Ensembl"/>
</dbReference>
<dbReference type="GO" id="GO:0140031">
    <property type="term" value="F:phosphorylation-dependent protein binding"/>
    <property type="evidence" value="ECO:0007669"/>
    <property type="project" value="Ensembl"/>
</dbReference>
<keyword evidence="16" id="KW-1185">Reference proteome</keyword>
<dbReference type="FunFam" id="3.40.50.10980:FF:000001">
    <property type="entry name" value="Nibrin"/>
    <property type="match status" value="1"/>
</dbReference>
<reference evidence="15" key="3">
    <citation type="submission" date="2025-08" db="UniProtKB">
        <authorList>
            <consortium name="Ensembl"/>
        </authorList>
    </citation>
    <scope>IDENTIFICATION</scope>
</reference>
<evidence type="ECO:0000256" key="13">
    <source>
        <dbReference type="SAM" id="MobiDB-lite"/>
    </source>
</evidence>
<dbReference type="PROSITE" id="PS50006">
    <property type="entry name" value="FHA_DOMAIN"/>
    <property type="match status" value="1"/>
</dbReference>
<dbReference type="InParanoid" id="G3SC36"/>
<dbReference type="Gene3D" id="3.40.50.10190">
    <property type="entry name" value="BRCT domain"/>
    <property type="match status" value="1"/>
</dbReference>
<feature type="compositionally biased region" description="Polar residues" evidence="13">
    <location>
        <begin position="396"/>
        <end position="406"/>
    </location>
</feature>
<reference evidence="16" key="1">
    <citation type="submission" date="2011-05" db="EMBL/GenBank/DDBJ databases">
        <title>Insights into the evolution of the great apes provided by the gorilla genome.</title>
        <authorList>
            <person name="Scally A."/>
        </authorList>
    </citation>
    <scope>NUCLEOTIDE SEQUENCE [LARGE SCALE GENOMIC DNA]</scope>
</reference>
<dbReference type="SUPFAM" id="SSF49879">
    <property type="entry name" value="SMAD/FHA domain"/>
    <property type="match status" value="1"/>
</dbReference>
<dbReference type="GO" id="GO:0000724">
    <property type="term" value="P:double-strand break repair via homologous recombination"/>
    <property type="evidence" value="ECO:0000318"/>
    <property type="project" value="GO_Central"/>
</dbReference>
<dbReference type="CDD" id="cd22667">
    <property type="entry name" value="FHA_NBN"/>
    <property type="match status" value="1"/>
</dbReference>
<dbReference type="GO" id="GO:0042393">
    <property type="term" value="F:histone binding"/>
    <property type="evidence" value="ECO:0007669"/>
    <property type="project" value="Ensembl"/>
</dbReference>
<evidence type="ECO:0000256" key="12">
    <source>
        <dbReference type="PIRNR" id="PIRNR011869"/>
    </source>
</evidence>
<comment type="subunit">
    <text evidence="12">Component of the MRN complex.</text>
</comment>
<dbReference type="GO" id="GO:2000781">
    <property type="term" value="P:positive regulation of double-strand break repair"/>
    <property type="evidence" value="ECO:0007669"/>
    <property type="project" value="Ensembl"/>
</dbReference>
<dbReference type="InterPro" id="IPR008984">
    <property type="entry name" value="SMAD_FHA_dom_sf"/>
</dbReference>
<dbReference type="GeneTree" id="ENSGT00390000000521"/>
<comment type="function">
    <text evidence="12">Component of the MRN complex, which plays a central role in double-strand break (DSB) repair, DNA recombination, maintenance of telomere integrity and meiosis. The MRN complex is involved in the repair of DNA double-strand breaks (DSBs) via homologous recombination (HR), an error-free mechanism which primarily occurs during S and G2 phases. The complex (1) mediates the end resection of damaged DNA, which generates proper single-stranded DNA, a key initial steps in HR, and is (2) required for the recruitment of other repair factors and efficient activation of ATM and ATR upon DNA damage. The MRN complex possesses single-strand endonuclease activity and double-strand-specific 3'-5' exonuclease activity, which are provided by MRE11, to initiate end resection, which is required for single-strand invasion and recombination. Within the MRN complex, nbn acts as a protein-protein adapter, which specifically recognizes and binds phosphorylated proteins, promoting their recruitment to DNA damage sites. Recruits mre11 and rad50 components of the MRN complex to DSBs in response to DNA damage. Promotes the recruitment of PI3/PI4-kinase family members atm, atr, and probably DNA-PKcs to the DNA damage sites, activating their functions. Mediates the recruitment of phosphorylated rbbp8/CtIP to DSBs, leading to cooperation between the MRN complex and rbbp8/CtIP to initiate end resection.</text>
</comment>
<dbReference type="InterPro" id="IPR032429">
    <property type="entry name" value="Nibrin_BRCT2"/>
</dbReference>
<proteinExistence type="inferred from homology"/>
<evidence type="ECO:0000256" key="6">
    <source>
        <dbReference type="ARBA" id="ARBA00022895"/>
    </source>
</evidence>
<dbReference type="PIRSF" id="PIRSF011869">
    <property type="entry name" value="Nibrin_animal"/>
    <property type="match status" value="1"/>
</dbReference>
<keyword evidence="9 12" id="KW-0469">Meiosis</keyword>
<dbReference type="EMBL" id="CABD030059791">
    <property type="status" value="NOT_ANNOTATED_CDS"/>
    <property type="molecule type" value="Genomic_DNA"/>
</dbReference>
<evidence type="ECO:0000256" key="9">
    <source>
        <dbReference type="ARBA" id="ARBA00023254"/>
    </source>
</evidence>
<dbReference type="GO" id="GO:0032206">
    <property type="term" value="P:positive regulation of telomere maintenance"/>
    <property type="evidence" value="ECO:0007669"/>
    <property type="project" value="Ensembl"/>
</dbReference>
<dbReference type="OMA" id="KKNFKMF"/>
<evidence type="ECO:0000256" key="10">
    <source>
        <dbReference type="ARBA" id="ARBA00023306"/>
    </source>
</evidence>
<dbReference type="GO" id="GO:0031860">
    <property type="term" value="P:telomeric 3' overhang formation"/>
    <property type="evidence" value="ECO:0007669"/>
    <property type="project" value="Ensembl"/>
</dbReference>
<dbReference type="Gene3D" id="2.60.200.20">
    <property type="match status" value="1"/>
</dbReference>
<dbReference type="InterPro" id="IPR036420">
    <property type="entry name" value="BRCT_dom_sf"/>
</dbReference>
<evidence type="ECO:0000256" key="11">
    <source>
        <dbReference type="ARBA" id="ARBA00044757"/>
    </source>
</evidence>
<gene>
    <name evidence="15" type="primary">NBN</name>
</gene>
<evidence type="ECO:0000259" key="14">
    <source>
        <dbReference type="PROSITE" id="PS50006"/>
    </source>
</evidence>
<comment type="similarity">
    <text evidence="11">Belongs to the Nibrin family.</text>
</comment>
<dbReference type="PANTHER" id="PTHR12162:SF0">
    <property type="entry name" value="NIBRIN"/>
    <property type="match status" value="1"/>
</dbReference>
<dbReference type="GO" id="GO:0000781">
    <property type="term" value="C:chromosome, telomeric region"/>
    <property type="evidence" value="ECO:0007669"/>
    <property type="project" value="UniProtKB-SubCell"/>
</dbReference>
<dbReference type="SUPFAM" id="SSF52113">
    <property type="entry name" value="BRCT domain"/>
    <property type="match status" value="1"/>
</dbReference>
<dbReference type="GO" id="GO:0003684">
    <property type="term" value="F:damaged DNA binding"/>
    <property type="evidence" value="ECO:0000318"/>
    <property type="project" value="GO_Central"/>
</dbReference>
<dbReference type="GO" id="GO:0035861">
    <property type="term" value="C:site of double-strand break"/>
    <property type="evidence" value="ECO:0007669"/>
    <property type="project" value="Ensembl"/>
</dbReference>
<dbReference type="GO" id="GO:0140297">
    <property type="term" value="F:DNA-binding transcription factor binding"/>
    <property type="evidence" value="ECO:0007669"/>
    <property type="project" value="Ensembl"/>
</dbReference>
<feature type="domain" description="FHA" evidence="14">
    <location>
        <begin position="24"/>
        <end position="83"/>
    </location>
</feature>
<dbReference type="InterPro" id="IPR043014">
    <property type="entry name" value="Nibrin_BRCT2_sf"/>
</dbReference>
<dbReference type="GO" id="GO:0042405">
    <property type="term" value="C:nuclear inclusion body"/>
    <property type="evidence" value="ECO:0007669"/>
    <property type="project" value="Ensembl"/>
</dbReference>
<evidence type="ECO:0000256" key="1">
    <source>
        <dbReference type="ARBA" id="ARBA00004322"/>
    </source>
</evidence>
<dbReference type="Gene3D" id="3.40.50.10980">
    <property type="entry name" value="Nibrin, BRCT2 domain"/>
    <property type="match status" value="1"/>
</dbReference>
<evidence type="ECO:0000256" key="4">
    <source>
        <dbReference type="ARBA" id="ARBA00022454"/>
    </source>
</evidence>
<dbReference type="SMART" id="SM01348">
    <property type="entry name" value="Nbs1_C"/>
    <property type="match status" value="1"/>
</dbReference>
<dbReference type="InterPro" id="IPR040227">
    <property type="entry name" value="Nibrin-rel"/>
</dbReference>
<dbReference type="GO" id="GO:0062176">
    <property type="term" value="P:R-loop processing"/>
    <property type="evidence" value="ECO:0007669"/>
    <property type="project" value="Ensembl"/>
</dbReference>
<dbReference type="GO" id="GO:0007405">
    <property type="term" value="P:neuroblast proliferation"/>
    <property type="evidence" value="ECO:0007669"/>
    <property type="project" value="Ensembl"/>
</dbReference>
<dbReference type="GO" id="GO:0070533">
    <property type="term" value="C:BRCA1-C complex"/>
    <property type="evidence" value="ECO:0007669"/>
    <property type="project" value="Ensembl"/>
</dbReference>
<feature type="region of interest" description="Disordered" evidence="13">
    <location>
        <begin position="396"/>
        <end position="444"/>
    </location>
</feature>
<name>G3SC36_GORGO</name>
<feature type="compositionally biased region" description="Polar residues" evidence="13">
    <location>
        <begin position="413"/>
        <end position="428"/>
    </location>
</feature>
<dbReference type="CDD" id="cd17741">
    <property type="entry name" value="BRCT_nibrin"/>
    <property type="match status" value="1"/>
</dbReference>
<evidence type="ECO:0000313" key="15">
    <source>
        <dbReference type="Ensembl" id="ENSGGOP00000025663.1"/>
    </source>
</evidence>
<keyword evidence="10 12" id="KW-0131">Cell cycle</keyword>
<dbReference type="EMBL" id="CABD030059790">
    <property type="status" value="NOT_ANNOTATED_CDS"/>
    <property type="molecule type" value="Genomic_DNA"/>
</dbReference>
<dbReference type="HOGENOM" id="CLU_023410_0_0_1"/>
<evidence type="ECO:0000256" key="5">
    <source>
        <dbReference type="ARBA" id="ARBA00022763"/>
    </source>
</evidence>
<dbReference type="InterPro" id="IPR016592">
    <property type="entry name" value="Nibrin_met"/>
</dbReference>
<dbReference type="GO" id="GO:0000729">
    <property type="term" value="P:DNA double-strand break processing"/>
    <property type="evidence" value="ECO:0007669"/>
    <property type="project" value="Ensembl"/>
</dbReference>
<dbReference type="FunCoup" id="G3SC36">
    <property type="interactions" value="2648"/>
</dbReference>
<protein>
    <recommendedName>
        <fullName evidence="3 12">Nibrin</fullName>
    </recommendedName>
</protein>
<dbReference type="GO" id="GO:0005657">
    <property type="term" value="C:replication fork"/>
    <property type="evidence" value="ECO:0007669"/>
    <property type="project" value="Ensembl"/>
</dbReference>
<reference evidence="15" key="4">
    <citation type="submission" date="2025-09" db="UniProtKB">
        <authorList>
            <consortium name="Ensembl"/>
        </authorList>
    </citation>
    <scope>IDENTIFICATION</scope>
</reference>
<dbReference type="GO" id="GO:0031848">
    <property type="term" value="P:protection from non-homologous end joining at telomere"/>
    <property type="evidence" value="ECO:0007669"/>
    <property type="project" value="Ensembl"/>
</dbReference>
<dbReference type="GO" id="GO:1990166">
    <property type="term" value="P:protein localization to site of double-strand break"/>
    <property type="evidence" value="ECO:0007669"/>
    <property type="project" value="Ensembl"/>
</dbReference>
<keyword evidence="8 12" id="KW-0539">Nucleus</keyword>
<dbReference type="GO" id="GO:0043539">
    <property type="term" value="F:protein serine/threonine kinase activator activity"/>
    <property type="evidence" value="ECO:0007669"/>
    <property type="project" value="Ensembl"/>
</dbReference>
<dbReference type="Pfam" id="PF08599">
    <property type="entry name" value="Nbs1_C"/>
    <property type="match status" value="1"/>
</dbReference>
<dbReference type="Pfam" id="PF00533">
    <property type="entry name" value="BRCT"/>
    <property type="match status" value="1"/>
</dbReference>
<dbReference type="STRING" id="9593.ENSGGOP00000025663"/>
<dbReference type="GO" id="GO:0050885">
    <property type="term" value="P:neuromuscular process controlling balance"/>
    <property type="evidence" value="ECO:0007669"/>
    <property type="project" value="Ensembl"/>
</dbReference>
<reference evidence="15 16" key="2">
    <citation type="journal article" date="2012" name="Nature">
        <title>Insights into hominid evolution from the gorilla genome sequence.</title>
        <authorList>
            <person name="Scally A."/>
            <person name="Dutheil J.Y."/>
            <person name="Hillier L.W."/>
            <person name="Jordan G.E."/>
            <person name="Goodhead I."/>
            <person name="Herrero J."/>
            <person name="Hobolth A."/>
            <person name="Lappalainen T."/>
            <person name="Mailund T."/>
            <person name="Marques-Bonet T."/>
            <person name="McCarthy S."/>
            <person name="Montgomery S.H."/>
            <person name="Schwalie P.C."/>
            <person name="Tang Y.A."/>
            <person name="Ward M.C."/>
            <person name="Xue Y."/>
            <person name="Yngvadottir B."/>
            <person name="Alkan C."/>
            <person name="Andersen L.N."/>
            <person name="Ayub Q."/>
            <person name="Ball E.V."/>
            <person name="Beal K."/>
            <person name="Bradley B.J."/>
            <person name="Chen Y."/>
            <person name="Clee C.M."/>
            <person name="Fitzgerald S."/>
            <person name="Graves T.A."/>
            <person name="Gu Y."/>
            <person name="Heath P."/>
            <person name="Heger A."/>
            <person name="Karakoc E."/>
            <person name="Kolb-Kokocinski A."/>
            <person name="Laird G.K."/>
            <person name="Lunter G."/>
            <person name="Meader S."/>
            <person name="Mort M."/>
            <person name="Mullikin J.C."/>
            <person name="Munch K."/>
            <person name="O'Connor T.D."/>
            <person name="Phillips A.D."/>
            <person name="Prado-Martinez J."/>
            <person name="Rogers A.S."/>
            <person name="Sajjadian S."/>
            <person name="Schmidt D."/>
            <person name="Shaw K."/>
            <person name="Simpson J.T."/>
            <person name="Stenson P.D."/>
            <person name="Turner D.J."/>
            <person name="Vigilant L."/>
            <person name="Vilella A.J."/>
            <person name="Whitener W."/>
            <person name="Zhu B."/>
            <person name="Cooper D.N."/>
            <person name="de Jong P."/>
            <person name="Dermitzakis E.T."/>
            <person name="Eichler E.E."/>
            <person name="Flicek P."/>
            <person name="Goldman N."/>
            <person name="Mundy N.I."/>
            <person name="Ning Z."/>
            <person name="Odom D.T."/>
            <person name="Ponting C.P."/>
            <person name="Quail M.A."/>
            <person name="Ryder O.A."/>
            <person name="Searle S.M."/>
            <person name="Warren W.C."/>
            <person name="Wilson R.K."/>
            <person name="Schierup M.H."/>
            <person name="Rogers J."/>
            <person name="Tyler-Smith C."/>
            <person name="Durbin R."/>
        </authorList>
    </citation>
    <scope>NUCLEOTIDE SEQUENCE [LARGE SCALE GENOMIC DNA]</scope>
</reference>
<dbReference type="PANTHER" id="PTHR12162">
    <property type="entry name" value="NIBRIN-RELATED"/>
    <property type="match status" value="1"/>
</dbReference>
<evidence type="ECO:0000313" key="16">
    <source>
        <dbReference type="Proteomes" id="UP000001519"/>
    </source>
</evidence>
<evidence type="ECO:0000256" key="3">
    <source>
        <dbReference type="ARBA" id="ARBA00020013"/>
    </source>
</evidence>
<evidence type="ECO:0000256" key="8">
    <source>
        <dbReference type="ARBA" id="ARBA00023242"/>
    </source>
</evidence>
<keyword evidence="4" id="KW-0158">Chromosome</keyword>
<dbReference type="GO" id="GO:0005730">
    <property type="term" value="C:nucleolus"/>
    <property type="evidence" value="ECO:0007669"/>
    <property type="project" value="Ensembl"/>
</dbReference>
<evidence type="ECO:0000256" key="7">
    <source>
        <dbReference type="ARBA" id="ARBA00023204"/>
    </source>
</evidence>
<evidence type="ECO:0000256" key="2">
    <source>
        <dbReference type="ARBA" id="ARBA00004574"/>
    </source>
</evidence>
<dbReference type="GO" id="GO:0097193">
    <property type="term" value="P:intrinsic apoptotic signaling pathway"/>
    <property type="evidence" value="ECO:0007669"/>
    <property type="project" value="Ensembl"/>
</dbReference>
<dbReference type="Pfam" id="PF16508">
    <property type="entry name" value="NIBRIN_BRCT_II"/>
    <property type="match status" value="1"/>
</dbReference>
<dbReference type="EMBL" id="CABD030059789">
    <property type="status" value="NOT_ANNOTATED_CDS"/>
    <property type="molecule type" value="Genomic_DNA"/>
</dbReference>
<dbReference type="InterPro" id="IPR000253">
    <property type="entry name" value="FHA_dom"/>
</dbReference>
<dbReference type="GO" id="GO:0140463">
    <property type="term" value="F:chromatin-protein adaptor activity"/>
    <property type="evidence" value="ECO:0007669"/>
    <property type="project" value="Ensembl"/>
</dbReference>
<organism evidence="15 16">
    <name type="scientific">Gorilla gorilla gorilla</name>
    <name type="common">Western lowland gorilla</name>
    <dbReference type="NCBI Taxonomy" id="9595"/>
    <lineage>
        <taxon>Eukaryota</taxon>
        <taxon>Metazoa</taxon>
        <taxon>Chordata</taxon>
        <taxon>Craniata</taxon>
        <taxon>Vertebrata</taxon>
        <taxon>Euteleostomi</taxon>
        <taxon>Mammalia</taxon>
        <taxon>Eutheria</taxon>
        <taxon>Euarchontoglires</taxon>
        <taxon>Primates</taxon>
        <taxon>Haplorrhini</taxon>
        <taxon>Catarrhini</taxon>
        <taxon>Hominidae</taxon>
        <taxon>Gorilla</taxon>
    </lineage>
</organism>
<dbReference type="GO" id="GO:1904354">
    <property type="term" value="P:negative regulation of telomere capping"/>
    <property type="evidence" value="ECO:0007669"/>
    <property type="project" value="Ensembl"/>
</dbReference>
<dbReference type="FunFam" id="3.40.50.10190:FF:000024">
    <property type="entry name" value="Nibrin"/>
    <property type="match status" value="1"/>
</dbReference>
<dbReference type="FunFam" id="2.60.200.20:FF:000017">
    <property type="entry name" value="Nibrin"/>
    <property type="match status" value="1"/>
</dbReference>
<dbReference type="EMBL" id="CABD030059788">
    <property type="status" value="NOT_ANNOTATED_CDS"/>
    <property type="molecule type" value="Genomic_DNA"/>
</dbReference>
<dbReference type="InterPro" id="IPR001357">
    <property type="entry name" value="BRCT_dom"/>
</dbReference>
<dbReference type="AlphaFoldDB" id="G3SC36"/>
<dbReference type="SMART" id="SM00240">
    <property type="entry name" value="FHA"/>
    <property type="match status" value="1"/>
</dbReference>
<dbReference type="GO" id="GO:0051321">
    <property type="term" value="P:meiotic cell cycle"/>
    <property type="evidence" value="ECO:0007669"/>
    <property type="project" value="UniProtKB-KW"/>
</dbReference>
<dbReference type="GO" id="GO:0007095">
    <property type="term" value="P:mitotic G2 DNA damage checkpoint signaling"/>
    <property type="evidence" value="ECO:0000318"/>
    <property type="project" value="GO_Central"/>
</dbReference>
<sequence length="720" mass="81325">MWKLLPAAGPAGGEPYRLLTGVEYVVGRKNCAILIENDQSISRNHAVLTANFSVTNLSQTDEIPVLTLKDNSKYGTFVNEEKMQNGFSRTLKSGDGITFGVFGSKFRIEYEPLVACSSCLDVSGKTALNQAILQLGGFTVNNWTEECTHLVMVSVKVTIKTICALICGRPIVKPEYFIEFLKAVQSKKQPPQIESFYPPLDEPSIGSKNVDLSGRQERKQIFKGKTFIFLNAKQHKKLSSAVVFGGGEARLITEENEEEHNFFLAPGSCVVDTGITNSQTLIPDCQKKWIQSIMDMLQLKTTTPGPSLSQGLSVDEKLMPSAPVNTTTYVADTESEQADTWDLSERPKEIKVSKMEQKFRMFSQDAPTVKESCKTSSNNNSMVSDTLAKMRIPNYQLSPTKLPSINKSKDRASQQQQTNSIRNYFQPSTKKRERDEENQEMSSCKSARIETSCSLLEQTQPATPSLWKNKEQHLSENEPVDTNSDNNLFTDTDLKSIVKNSASKSHAAEKLRSNKKREMDDVAIEDEVLEQLFKDTKPELEIDVKVQKQEEDVNVRKRPRMDIETNDTFSDEAVPESSKISQENEIGKKRELKEDSLWSAKEISNNDKLQDDSEMLPKKLLLTEFRSLVIKNSTSRNPSGINDDYGQLKNFKKFKKVTYPGAGKLPHIIGGSDLIAHHARKNTELEEWLRQEMEVQNQHAKEESLADDLFRYNPYLKRRR</sequence>
<dbReference type="Proteomes" id="UP000001519">
    <property type="component" value="Chromosome 8"/>
</dbReference>
<dbReference type="Bgee" id="ENSGGOG00000027731">
    <property type="expression patterns" value="Expressed in testis and 6 other cell types or tissues"/>
</dbReference>
<dbReference type="Ensembl" id="ENSGGOT00000030987.2">
    <property type="protein sequence ID" value="ENSGGOP00000025663.1"/>
    <property type="gene ID" value="ENSGGOG00000027731.2"/>
</dbReference>
<keyword evidence="5 12" id="KW-0227">DNA damage</keyword>
<keyword evidence="6 12" id="KW-0779">Telomere</keyword>
<dbReference type="GO" id="GO:0016605">
    <property type="term" value="C:PML body"/>
    <property type="evidence" value="ECO:0007669"/>
    <property type="project" value="UniProtKB-SubCell"/>
</dbReference>
<dbReference type="GO" id="GO:0001832">
    <property type="term" value="P:blastocyst growth"/>
    <property type="evidence" value="ECO:0007669"/>
    <property type="project" value="Ensembl"/>
</dbReference>
<accession>G3SC36</accession>
<dbReference type="Pfam" id="PF00498">
    <property type="entry name" value="FHA"/>
    <property type="match status" value="1"/>
</dbReference>
<dbReference type="GO" id="GO:0090656">
    <property type="term" value="P:t-circle formation"/>
    <property type="evidence" value="ECO:0007669"/>
    <property type="project" value="Ensembl"/>
</dbReference>
<dbReference type="GO" id="GO:0030870">
    <property type="term" value="C:Mre11 complex"/>
    <property type="evidence" value="ECO:0000318"/>
    <property type="project" value="GO_Central"/>
</dbReference>
<dbReference type="GO" id="GO:0005794">
    <property type="term" value="C:Golgi apparatus"/>
    <property type="evidence" value="ECO:0007669"/>
    <property type="project" value="Ensembl"/>
</dbReference>
<dbReference type="GO" id="GO:0045190">
    <property type="term" value="P:isotype switching"/>
    <property type="evidence" value="ECO:0007669"/>
    <property type="project" value="Ensembl"/>
</dbReference>
<keyword evidence="7 12" id="KW-0234">DNA repair</keyword>
<dbReference type="InterPro" id="IPR013908">
    <property type="entry name" value="Nibrin_C"/>
</dbReference>
<dbReference type="GO" id="GO:0110025">
    <property type="term" value="P:DNA strand resection involved in replication fork processing"/>
    <property type="evidence" value="ECO:0007669"/>
    <property type="project" value="Ensembl"/>
</dbReference>
<comment type="subcellular location">
    <subcellularLocation>
        <location evidence="2">Chromosome</location>
        <location evidence="2">Telomere</location>
    </subcellularLocation>
    <subcellularLocation>
        <location evidence="1">Nucleus</location>
        <location evidence="1">PML body</location>
    </subcellularLocation>
</comment>